<organism evidence="2 3">
    <name type="scientific">Sphingomonas bacterium</name>
    <dbReference type="NCBI Taxonomy" id="1895847"/>
    <lineage>
        <taxon>Bacteria</taxon>
        <taxon>Pseudomonadati</taxon>
        <taxon>Pseudomonadota</taxon>
        <taxon>Alphaproteobacteria</taxon>
        <taxon>Sphingomonadales</taxon>
        <taxon>Sphingomonadaceae</taxon>
        <taxon>Sphingomonas</taxon>
    </lineage>
</organism>
<dbReference type="EMBL" id="DOYJ01000089">
    <property type="protein sequence ID" value="HCB75100.1"/>
    <property type="molecule type" value="Genomic_DNA"/>
</dbReference>
<sequence>MLLLALTCLWRGWVASYRIEPAFAVRGLVVDAEDAARILVEPRDSSVAGVPEDGARLIAIDGALVLSGEDAAARLAGEGPVGLTLEAAGKRMVVTLRKSAALATAAAAGPGALLPQFLALYALQFVAILGLLAGGLILAERRPEDLVSMLLVYAFAMGAAALPVTATALAWLGSYDFHDLATAAFFALFLVALPASPGGRFVPRRGRWLALWAPVLFVLIVANALPLPVIASLSFVSALIAGLMPVIRFRRTPPGIERQQLKWAGLGFTLACVVLLIRAVLVMVGPAGPWVLLGGMVLFNLGFLILPAGVLV</sequence>
<evidence type="ECO:0000313" key="3">
    <source>
        <dbReference type="Proteomes" id="UP000262699"/>
    </source>
</evidence>
<keyword evidence="1" id="KW-1133">Transmembrane helix</keyword>
<reference evidence="2 3" key="1">
    <citation type="journal article" date="2018" name="Nat. Biotechnol.">
        <title>A standardized bacterial taxonomy based on genome phylogeny substantially revises the tree of life.</title>
        <authorList>
            <person name="Parks D.H."/>
            <person name="Chuvochina M."/>
            <person name="Waite D.W."/>
            <person name="Rinke C."/>
            <person name="Skarshewski A."/>
            <person name="Chaumeil P.A."/>
            <person name="Hugenholtz P."/>
        </authorList>
    </citation>
    <scope>NUCLEOTIDE SEQUENCE [LARGE SCALE GENOMIC DNA]</scope>
    <source>
        <strain evidence="2">UBA9015</strain>
    </source>
</reference>
<feature type="transmembrane region" description="Helical" evidence="1">
    <location>
        <begin position="177"/>
        <end position="196"/>
    </location>
</feature>
<feature type="transmembrane region" description="Helical" evidence="1">
    <location>
        <begin position="118"/>
        <end position="138"/>
    </location>
</feature>
<protein>
    <recommendedName>
        <fullName evidence="4">PDZ domain-containing protein</fullName>
    </recommendedName>
</protein>
<feature type="transmembrane region" description="Helical" evidence="1">
    <location>
        <begin position="150"/>
        <end position="171"/>
    </location>
</feature>
<gene>
    <name evidence="2" type="ORF">DEP91_02845</name>
</gene>
<feature type="transmembrane region" description="Helical" evidence="1">
    <location>
        <begin position="261"/>
        <end position="284"/>
    </location>
</feature>
<accession>A0A3D0W8V4</accession>
<comment type="caution">
    <text evidence="2">The sequence shown here is derived from an EMBL/GenBank/DDBJ whole genome shotgun (WGS) entry which is preliminary data.</text>
</comment>
<keyword evidence="1" id="KW-0812">Transmembrane</keyword>
<dbReference type="AlphaFoldDB" id="A0A3D0W8V4"/>
<keyword evidence="1" id="KW-0472">Membrane</keyword>
<feature type="transmembrane region" description="Helical" evidence="1">
    <location>
        <begin position="290"/>
        <end position="311"/>
    </location>
</feature>
<dbReference type="Proteomes" id="UP000262699">
    <property type="component" value="Unassembled WGS sequence"/>
</dbReference>
<evidence type="ECO:0000256" key="1">
    <source>
        <dbReference type="SAM" id="Phobius"/>
    </source>
</evidence>
<name>A0A3D0W8V4_9SPHN</name>
<evidence type="ECO:0000313" key="2">
    <source>
        <dbReference type="EMBL" id="HCB75100.1"/>
    </source>
</evidence>
<feature type="transmembrane region" description="Helical" evidence="1">
    <location>
        <begin position="208"/>
        <end position="225"/>
    </location>
</feature>
<proteinExistence type="predicted"/>
<evidence type="ECO:0008006" key="4">
    <source>
        <dbReference type="Google" id="ProtNLM"/>
    </source>
</evidence>